<dbReference type="InterPro" id="IPR046956">
    <property type="entry name" value="RLP23-like"/>
</dbReference>
<dbReference type="SUPFAM" id="SSF52047">
    <property type="entry name" value="RNI-like"/>
    <property type="match status" value="1"/>
</dbReference>
<name>A0A8K0HA68_9ROSA</name>
<sequence>MMVVIGRPCTILFFIVFLIAIILTVHVRFGNTKTTDILCIKSEKQALLSFKKDLVDESNTLLSWTVEEDCCKWYGILCDNSTGYVTQINLGRSIGENSELKGKLNPSLLNLKHLIHLNLRNNDFGGTQIPSFIGSFANLRYLNLRSAGFSGLIPYQLGNLSTLRHLIVKESYIYDRGFNLYADNLHWLSSLSELEYLDMHRVNLSKASDHWSLMINMLPNLKELDFSYFSILFIPEWFFNLTSLVSLNIGFSDILEGPIPCGFRYLTVLEHLSLSGNHFGPVISSCVYSFSGLKLLALRFNNFEGVISSAIGNLTSMRPLKACPKLPFEKPNVIVLKREFLFGKITYQIGEFEKLNELDVFGNQLNGSFAESLHFLPTSMEYLDFSSNFFGGVVSEVHFANLSKLLVLFASENSVVLRVSPDWVPPPNLIEIDLKSWSLGPHFPKWLKSLKNYRKSLSGKIPDCWINWPMLRFVKLSNNNLTGEIPCSIGSLHGLESLHLRNTSLSGEIPISLQSCTKLVTIDFGLNQLIPLELCRLTSLQIMDISHNNLSGSIPVCFNNFKAMASKQETGVGIFYSKMYSPSLDLSSNNFFGEIPQQLTTLMGLQSLNLSGNQLNGSIPGDIGNMMWMESLDLSRNQFSGKIPSSLRSLSFLAHLNLSYNKLFGAIPLSTQLQSLDASGFTGNELCGPPLTKACRVVVNEPRPSIRSSGEKNELLDWFHWGIAAGFTVGFWV</sequence>
<dbReference type="AlphaFoldDB" id="A0A8K0HA68"/>
<keyword evidence="9 12" id="KW-0472">Membrane</keyword>
<evidence type="ECO:0000313" key="14">
    <source>
        <dbReference type="EMBL" id="KAF3448153.1"/>
    </source>
</evidence>
<keyword evidence="10" id="KW-0675">Receptor</keyword>
<evidence type="ECO:0000256" key="10">
    <source>
        <dbReference type="ARBA" id="ARBA00023170"/>
    </source>
</evidence>
<evidence type="ECO:0000256" key="6">
    <source>
        <dbReference type="ARBA" id="ARBA00022729"/>
    </source>
</evidence>
<keyword evidence="4" id="KW-0433">Leucine-rich repeat</keyword>
<dbReference type="FunFam" id="3.80.10.10:FF:000111">
    <property type="entry name" value="LRR receptor-like serine/threonine-protein kinase ERECTA"/>
    <property type="match status" value="1"/>
</dbReference>
<evidence type="ECO:0000256" key="3">
    <source>
        <dbReference type="ARBA" id="ARBA00022475"/>
    </source>
</evidence>
<protein>
    <recommendedName>
        <fullName evidence="13">Leucine-rich repeat-containing N-terminal plant-type domain-containing protein</fullName>
    </recommendedName>
</protein>
<evidence type="ECO:0000256" key="7">
    <source>
        <dbReference type="ARBA" id="ARBA00022737"/>
    </source>
</evidence>
<evidence type="ECO:0000256" key="8">
    <source>
        <dbReference type="ARBA" id="ARBA00022989"/>
    </source>
</evidence>
<dbReference type="InterPro" id="IPR001611">
    <property type="entry name" value="Leu-rich_rpt"/>
</dbReference>
<dbReference type="SUPFAM" id="SSF52058">
    <property type="entry name" value="L domain-like"/>
    <property type="match status" value="1"/>
</dbReference>
<keyword evidence="6" id="KW-0732">Signal</keyword>
<keyword evidence="7" id="KW-0677">Repeat</keyword>
<keyword evidence="5 12" id="KW-0812">Transmembrane</keyword>
<evidence type="ECO:0000256" key="12">
    <source>
        <dbReference type="SAM" id="Phobius"/>
    </source>
</evidence>
<dbReference type="Gene3D" id="3.80.10.10">
    <property type="entry name" value="Ribonuclease Inhibitor"/>
    <property type="match status" value="3"/>
</dbReference>
<dbReference type="FunFam" id="3.80.10.10:FF:000383">
    <property type="entry name" value="Leucine-rich repeat receptor protein kinase EMS1"/>
    <property type="match status" value="1"/>
</dbReference>
<dbReference type="PANTHER" id="PTHR48063">
    <property type="entry name" value="LRR RECEPTOR-LIKE KINASE"/>
    <property type="match status" value="1"/>
</dbReference>
<evidence type="ECO:0000256" key="2">
    <source>
        <dbReference type="ARBA" id="ARBA00009592"/>
    </source>
</evidence>
<comment type="caution">
    <text evidence="14">The sequence shown here is derived from an EMBL/GenBank/DDBJ whole genome shotgun (WGS) entry which is preliminary data.</text>
</comment>
<dbReference type="Pfam" id="PF08263">
    <property type="entry name" value="LRRNT_2"/>
    <property type="match status" value="1"/>
</dbReference>
<evidence type="ECO:0000313" key="15">
    <source>
        <dbReference type="Proteomes" id="UP000796880"/>
    </source>
</evidence>
<dbReference type="InterPro" id="IPR032675">
    <property type="entry name" value="LRR_dom_sf"/>
</dbReference>
<comment type="subcellular location">
    <subcellularLocation>
        <location evidence="1">Cell membrane</location>
        <topology evidence="1">Single-pass type I membrane protein</topology>
    </subcellularLocation>
</comment>
<dbReference type="SMART" id="SM00369">
    <property type="entry name" value="LRR_TYP"/>
    <property type="match status" value="6"/>
</dbReference>
<evidence type="ECO:0000256" key="4">
    <source>
        <dbReference type="ARBA" id="ARBA00022614"/>
    </source>
</evidence>
<organism evidence="14 15">
    <name type="scientific">Rhamnella rubrinervis</name>
    <dbReference type="NCBI Taxonomy" id="2594499"/>
    <lineage>
        <taxon>Eukaryota</taxon>
        <taxon>Viridiplantae</taxon>
        <taxon>Streptophyta</taxon>
        <taxon>Embryophyta</taxon>
        <taxon>Tracheophyta</taxon>
        <taxon>Spermatophyta</taxon>
        <taxon>Magnoliopsida</taxon>
        <taxon>eudicotyledons</taxon>
        <taxon>Gunneridae</taxon>
        <taxon>Pentapetalae</taxon>
        <taxon>rosids</taxon>
        <taxon>fabids</taxon>
        <taxon>Rosales</taxon>
        <taxon>Rhamnaceae</taxon>
        <taxon>rhamnoid group</taxon>
        <taxon>Rhamneae</taxon>
        <taxon>Rhamnella</taxon>
    </lineage>
</organism>
<evidence type="ECO:0000256" key="5">
    <source>
        <dbReference type="ARBA" id="ARBA00022692"/>
    </source>
</evidence>
<dbReference type="EMBL" id="VOIH02000004">
    <property type="protein sequence ID" value="KAF3448153.1"/>
    <property type="molecule type" value="Genomic_DNA"/>
</dbReference>
<evidence type="ECO:0000256" key="11">
    <source>
        <dbReference type="ARBA" id="ARBA00023180"/>
    </source>
</evidence>
<keyword evidence="11" id="KW-0325">Glycoprotein</keyword>
<dbReference type="OrthoDB" id="1600340at2759"/>
<dbReference type="Pfam" id="PF00560">
    <property type="entry name" value="LRR_1"/>
    <property type="match status" value="7"/>
</dbReference>
<keyword evidence="8 12" id="KW-1133">Transmembrane helix</keyword>
<evidence type="ECO:0000259" key="13">
    <source>
        <dbReference type="Pfam" id="PF08263"/>
    </source>
</evidence>
<keyword evidence="3" id="KW-1003">Cell membrane</keyword>
<dbReference type="PANTHER" id="PTHR48063:SF98">
    <property type="entry name" value="LRR RECEPTOR-LIKE SERINE_THREONINE-PROTEIN KINASE FLS2"/>
    <property type="match status" value="1"/>
</dbReference>
<proteinExistence type="inferred from homology"/>
<evidence type="ECO:0000256" key="9">
    <source>
        <dbReference type="ARBA" id="ARBA00023136"/>
    </source>
</evidence>
<reference evidence="14" key="1">
    <citation type="submission" date="2020-03" db="EMBL/GenBank/DDBJ databases">
        <title>A high-quality chromosome-level genome assembly of a woody plant with both climbing and erect habits, Rhamnella rubrinervis.</title>
        <authorList>
            <person name="Lu Z."/>
            <person name="Yang Y."/>
            <person name="Zhu X."/>
            <person name="Sun Y."/>
        </authorList>
    </citation>
    <scope>NUCLEOTIDE SEQUENCE</scope>
    <source>
        <strain evidence="14">BYM</strain>
        <tissue evidence="14">Leaf</tissue>
    </source>
</reference>
<evidence type="ECO:0000256" key="1">
    <source>
        <dbReference type="ARBA" id="ARBA00004251"/>
    </source>
</evidence>
<gene>
    <name evidence="14" type="ORF">FNV43_RR08864</name>
</gene>
<feature type="domain" description="Leucine-rich repeat-containing N-terminal plant-type" evidence="13">
    <location>
        <begin position="41"/>
        <end position="79"/>
    </location>
</feature>
<dbReference type="GO" id="GO:0005886">
    <property type="term" value="C:plasma membrane"/>
    <property type="evidence" value="ECO:0007669"/>
    <property type="project" value="UniProtKB-SubCell"/>
</dbReference>
<comment type="similarity">
    <text evidence="2">Belongs to the RLP family.</text>
</comment>
<keyword evidence="15" id="KW-1185">Reference proteome</keyword>
<dbReference type="InterPro" id="IPR003591">
    <property type="entry name" value="Leu-rich_rpt_typical-subtyp"/>
</dbReference>
<feature type="transmembrane region" description="Helical" evidence="12">
    <location>
        <begin position="12"/>
        <end position="29"/>
    </location>
</feature>
<accession>A0A8K0HA68</accession>
<dbReference type="Proteomes" id="UP000796880">
    <property type="component" value="Unassembled WGS sequence"/>
</dbReference>
<dbReference type="InterPro" id="IPR013210">
    <property type="entry name" value="LRR_N_plant-typ"/>
</dbReference>